<dbReference type="Proteomes" id="UP000266188">
    <property type="component" value="Unassembled WGS sequence"/>
</dbReference>
<evidence type="ECO:0000313" key="2">
    <source>
        <dbReference type="Proteomes" id="UP000266188"/>
    </source>
</evidence>
<dbReference type="AlphaFoldDB" id="A0A3A2ZWI3"/>
<proteinExistence type="predicted"/>
<gene>
    <name evidence="1" type="ORF">PHISCL_00645</name>
</gene>
<evidence type="ECO:0000313" key="1">
    <source>
        <dbReference type="EMBL" id="RJE27060.1"/>
    </source>
</evidence>
<accession>A0A3A2ZWI3</accession>
<keyword evidence="2" id="KW-1185">Reference proteome</keyword>
<reference evidence="2" key="1">
    <citation type="submission" date="2017-02" db="EMBL/GenBank/DDBJ databases">
        <authorList>
            <person name="Tafer H."/>
            <person name="Lopandic K."/>
        </authorList>
    </citation>
    <scope>NUCLEOTIDE SEQUENCE [LARGE SCALE GENOMIC DNA]</scope>
    <source>
        <strain evidence="2">CBS 366.77</strain>
    </source>
</reference>
<organism evidence="1 2">
    <name type="scientific">Aspergillus sclerotialis</name>
    <dbReference type="NCBI Taxonomy" id="2070753"/>
    <lineage>
        <taxon>Eukaryota</taxon>
        <taxon>Fungi</taxon>
        <taxon>Dikarya</taxon>
        <taxon>Ascomycota</taxon>
        <taxon>Pezizomycotina</taxon>
        <taxon>Eurotiomycetes</taxon>
        <taxon>Eurotiomycetidae</taxon>
        <taxon>Eurotiales</taxon>
        <taxon>Aspergillaceae</taxon>
        <taxon>Aspergillus</taxon>
        <taxon>Aspergillus subgen. Polypaecilum</taxon>
    </lineage>
</organism>
<protein>
    <submittedName>
        <fullName evidence="1">Uncharacterized protein</fullName>
    </submittedName>
</protein>
<sequence length="73" mass="8226">MIPIVKVAFGTSYTDISLVCPGFIEDWLLNTQCQPDVGLETPIVQCRQWRFEAHSGLTEAFRVVRLADEGKKT</sequence>
<dbReference type="EMBL" id="MVGC01000010">
    <property type="protein sequence ID" value="RJE27060.1"/>
    <property type="molecule type" value="Genomic_DNA"/>
</dbReference>
<comment type="caution">
    <text evidence="1">The sequence shown here is derived from an EMBL/GenBank/DDBJ whole genome shotgun (WGS) entry which is preliminary data.</text>
</comment>
<name>A0A3A2ZWI3_9EURO</name>